<feature type="compositionally biased region" description="Low complexity" evidence="5">
    <location>
        <begin position="544"/>
        <end position="557"/>
    </location>
</feature>
<evidence type="ECO:0000313" key="7">
    <source>
        <dbReference type="EMBL" id="RYR27890.1"/>
    </source>
</evidence>
<dbReference type="InterPro" id="IPR044861">
    <property type="entry name" value="IPNS-like_FE2OG_OXY"/>
</dbReference>
<dbReference type="FunFam" id="2.60.120.330:FF:000026">
    <property type="entry name" value="DIBOA-glucoside dioxygenase BX6"/>
    <property type="match status" value="1"/>
</dbReference>
<keyword evidence="3" id="KW-0560">Oxidoreductase</keyword>
<dbReference type="AlphaFoldDB" id="A0A445ANF3"/>
<organism evidence="7 8">
    <name type="scientific">Arachis hypogaea</name>
    <name type="common">Peanut</name>
    <dbReference type="NCBI Taxonomy" id="3818"/>
    <lineage>
        <taxon>Eukaryota</taxon>
        <taxon>Viridiplantae</taxon>
        <taxon>Streptophyta</taxon>
        <taxon>Embryophyta</taxon>
        <taxon>Tracheophyta</taxon>
        <taxon>Spermatophyta</taxon>
        <taxon>Magnoliopsida</taxon>
        <taxon>eudicotyledons</taxon>
        <taxon>Gunneridae</taxon>
        <taxon>Pentapetalae</taxon>
        <taxon>rosids</taxon>
        <taxon>fabids</taxon>
        <taxon>Fabales</taxon>
        <taxon>Fabaceae</taxon>
        <taxon>Papilionoideae</taxon>
        <taxon>50 kb inversion clade</taxon>
        <taxon>dalbergioids sensu lato</taxon>
        <taxon>Dalbergieae</taxon>
        <taxon>Pterocarpus clade</taxon>
        <taxon>Arachis</taxon>
    </lineage>
</organism>
<gene>
    <name evidence="7" type="ORF">Ahy_B01g051964</name>
</gene>
<keyword evidence="4" id="KW-0408">Iron</keyword>
<evidence type="ECO:0000256" key="3">
    <source>
        <dbReference type="ARBA" id="ARBA00023002"/>
    </source>
</evidence>
<proteinExistence type="inferred from homology"/>
<feature type="domain" description="Fe2OG dioxygenase" evidence="6">
    <location>
        <begin position="245"/>
        <end position="345"/>
    </location>
</feature>
<comment type="similarity">
    <text evidence="1">Belongs to the iron/ascorbate-dependent oxidoreductase family.</text>
</comment>
<evidence type="ECO:0000313" key="8">
    <source>
        <dbReference type="Proteomes" id="UP000289738"/>
    </source>
</evidence>
<comment type="caution">
    <text evidence="7">The sequence shown here is derived from an EMBL/GenBank/DDBJ whole genome shotgun (WGS) entry which is preliminary data.</text>
</comment>
<feature type="region of interest" description="Disordered" evidence="5">
    <location>
        <begin position="80"/>
        <end position="99"/>
    </location>
</feature>
<evidence type="ECO:0000256" key="2">
    <source>
        <dbReference type="ARBA" id="ARBA00022723"/>
    </source>
</evidence>
<dbReference type="EMBL" id="SDMP01000011">
    <property type="protein sequence ID" value="RYR27890.1"/>
    <property type="molecule type" value="Genomic_DNA"/>
</dbReference>
<dbReference type="SUPFAM" id="SSF51197">
    <property type="entry name" value="Clavaminate synthase-like"/>
    <property type="match status" value="1"/>
</dbReference>
<sequence>MFNLTSPLKSQPLLFPLTSKSTIIMTSSNPSPPPITVFASTTPDYDRAKAVKQFDETKHGVKGLVDSGVQKLPPFFVHPPETLSDLKPRPGSESEVPTVDFSAVETSRAAVVDQIRRAASTIGFFQVINHGIPPELLERTVAAMKKFHEQPAEERARVYRREMGTGVSYISNVDLYNSKAASWRDTLQIRMGPIAADPEEIPEVCREEVRAWDKEAVRVGELVIGLLSEGLGLGAEKLPEMGLVQGRVMVGHYYPPCPEPDLTVGLTSHADPGALTVVLQDHVGGLQVRSKDGWVDVKPVPGALVFNIGDLLQIISNEEYKSADHRVLANCSNDPRVSIAIFFNPGEREKTFGPLPELTSAEKPPLYRNFTFNEFITRFFKKELDVEVVGVEGYGKLCVERKLPSSTEVRVIMKKPVPNVQPRDLPPIGLYVSEEVSDDDDPIYEYASEELHTPDQSQTQTESLAENSAVQEKSTNHVISQNAAATTPSAPVQIPFKPPSQQPRMGQPKTPATSSKFRPKQTIRRPRASTNSPSNPPATPPPDTTQTQSTSASVATSEETFKVAGSEAIGMNFIPTPVSKNQKN</sequence>
<evidence type="ECO:0000256" key="5">
    <source>
        <dbReference type="SAM" id="MobiDB-lite"/>
    </source>
</evidence>
<dbReference type="Pfam" id="PF03171">
    <property type="entry name" value="2OG-FeII_Oxy"/>
    <property type="match status" value="1"/>
</dbReference>
<dbReference type="InterPro" id="IPR027443">
    <property type="entry name" value="IPNS-like_sf"/>
</dbReference>
<keyword evidence="2" id="KW-0479">Metal-binding</keyword>
<evidence type="ECO:0000256" key="4">
    <source>
        <dbReference type="ARBA" id="ARBA00023004"/>
    </source>
</evidence>
<feature type="region of interest" description="Disordered" evidence="5">
    <location>
        <begin position="451"/>
        <end position="584"/>
    </location>
</feature>
<dbReference type="PROSITE" id="PS51471">
    <property type="entry name" value="FE2OG_OXY"/>
    <property type="match status" value="1"/>
</dbReference>
<dbReference type="InterPro" id="IPR005123">
    <property type="entry name" value="Oxoglu/Fe-dep_dioxygenase_dom"/>
</dbReference>
<keyword evidence="8" id="KW-1185">Reference proteome</keyword>
<dbReference type="GO" id="GO:0051213">
    <property type="term" value="F:dioxygenase activity"/>
    <property type="evidence" value="ECO:0007669"/>
    <property type="project" value="UniProtKB-ARBA"/>
</dbReference>
<name>A0A445ANF3_ARAHY</name>
<dbReference type="PANTHER" id="PTHR10209">
    <property type="entry name" value="OXIDOREDUCTASE, 2OG-FE II OXYGENASE FAMILY PROTEIN"/>
    <property type="match status" value="1"/>
</dbReference>
<dbReference type="PANTHER" id="PTHR10209:SF751">
    <property type="entry name" value="OS06G0255100 PROTEIN"/>
    <property type="match status" value="1"/>
</dbReference>
<dbReference type="STRING" id="3818.A0A445ANF3"/>
<protein>
    <recommendedName>
        <fullName evidence="6">Fe2OG dioxygenase domain-containing protein</fullName>
    </recommendedName>
</protein>
<dbReference type="Proteomes" id="UP000289738">
    <property type="component" value="Chromosome B01"/>
</dbReference>
<accession>A0A445ANF3</accession>
<dbReference type="InterPro" id="IPR026992">
    <property type="entry name" value="DIOX_N"/>
</dbReference>
<dbReference type="Pfam" id="PF14226">
    <property type="entry name" value="DIOX_N"/>
    <property type="match status" value="1"/>
</dbReference>
<dbReference type="Gene3D" id="2.60.120.330">
    <property type="entry name" value="B-lactam Antibiotic, Isopenicillin N Synthase, Chain"/>
    <property type="match status" value="1"/>
</dbReference>
<feature type="compositionally biased region" description="Pro residues" evidence="5">
    <location>
        <begin position="534"/>
        <end position="543"/>
    </location>
</feature>
<evidence type="ECO:0000256" key="1">
    <source>
        <dbReference type="ARBA" id="ARBA00008056"/>
    </source>
</evidence>
<feature type="compositionally biased region" description="Basic residues" evidence="5">
    <location>
        <begin position="517"/>
        <end position="527"/>
    </location>
</feature>
<evidence type="ECO:0000259" key="6">
    <source>
        <dbReference type="PROSITE" id="PS51471"/>
    </source>
</evidence>
<reference evidence="7 8" key="1">
    <citation type="submission" date="2019-01" db="EMBL/GenBank/DDBJ databases">
        <title>Sequencing of cultivated peanut Arachis hypogaea provides insights into genome evolution and oil improvement.</title>
        <authorList>
            <person name="Chen X."/>
        </authorList>
    </citation>
    <scope>NUCLEOTIDE SEQUENCE [LARGE SCALE GENOMIC DNA]</scope>
    <source>
        <strain evidence="8">cv. Fuhuasheng</strain>
        <tissue evidence="7">Leaves</tissue>
    </source>
</reference>
<dbReference type="GO" id="GO:0046872">
    <property type="term" value="F:metal ion binding"/>
    <property type="evidence" value="ECO:0007669"/>
    <property type="project" value="UniProtKB-KW"/>
</dbReference>
<feature type="compositionally biased region" description="Polar residues" evidence="5">
    <location>
        <begin position="454"/>
        <end position="490"/>
    </location>
</feature>